<keyword evidence="3" id="KW-1185">Reference proteome</keyword>
<dbReference type="Pfam" id="PF03861">
    <property type="entry name" value="ANTAR"/>
    <property type="match status" value="1"/>
</dbReference>
<dbReference type="AlphaFoldDB" id="A0A5M3W5A6"/>
<accession>A0A5M3W5A6</accession>
<evidence type="ECO:0000259" key="1">
    <source>
        <dbReference type="PROSITE" id="PS50921"/>
    </source>
</evidence>
<dbReference type="SMART" id="SM01012">
    <property type="entry name" value="ANTAR"/>
    <property type="match status" value="1"/>
</dbReference>
<gene>
    <name evidence="2" type="ORF">Acor_63150</name>
</gene>
<dbReference type="RefSeq" id="WP_155340357.1">
    <property type="nucleotide sequence ID" value="NZ_BAAABN010000020.1"/>
</dbReference>
<feature type="domain" description="ANTAR" evidence="1">
    <location>
        <begin position="172"/>
        <end position="233"/>
    </location>
</feature>
<proteinExistence type="predicted"/>
<dbReference type="EMBL" id="BLAD01000079">
    <property type="protein sequence ID" value="GES04247.1"/>
    <property type="molecule type" value="Genomic_DNA"/>
</dbReference>
<dbReference type="PROSITE" id="PS50921">
    <property type="entry name" value="ANTAR"/>
    <property type="match status" value="1"/>
</dbReference>
<reference evidence="2 3" key="1">
    <citation type="submission" date="2019-10" db="EMBL/GenBank/DDBJ databases">
        <title>Whole genome shotgun sequence of Acrocarpospora corrugata NBRC 13972.</title>
        <authorList>
            <person name="Ichikawa N."/>
            <person name="Kimura A."/>
            <person name="Kitahashi Y."/>
            <person name="Komaki H."/>
            <person name="Oguchi A."/>
        </authorList>
    </citation>
    <scope>NUCLEOTIDE SEQUENCE [LARGE SCALE GENOMIC DNA]</scope>
    <source>
        <strain evidence="2 3">NBRC 13972</strain>
    </source>
</reference>
<dbReference type="Proteomes" id="UP000334990">
    <property type="component" value="Unassembled WGS sequence"/>
</dbReference>
<dbReference type="InterPro" id="IPR029016">
    <property type="entry name" value="GAF-like_dom_sf"/>
</dbReference>
<evidence type="ECO:0000313" key="3">
    <source>
        <dbReference type="Proteomes" id="UP000334990"/>
    </source>
</evidence>
<name>A0A5M3W5A6_9ACTN</name>
<comment type="caution">
    <text evidence="2">The sequence shown here is derived from an EMBL/GenBank/DDBJ whole genome shotgun (WGS) entry which is preliminary data.</text>
</comment>
<protein>
    <submittedName>
        <fullName evidence="2">GAF domain-containing protein</fullName>
    </submittedName>
</protein>
<sequence length="256" mass="26168">MAVNGGNRTARAAKAWALIIGCAGGAPVAAEHVCRAVRAAVGVDGAALSLSTGMDSQSLVYATDEVARRVAELHFSLGEGPAVEAWTFGGASLAPDLDSATASARWPWFAPAAVQAGACAVFAFPLQAGAIRLGTLDLYQAKPGPLSAEQLADALTFAAASLGVMLHAAHPAAGPPEDVRPFDAMEEPRAEVYQAIGMIAVQLGVGLAEAFVRLRAHAFAEGVGVDQIARLVVGRNLRFDPDDPAGTPGAHAEPDL</sequence>
<dbReference type="SUPFAM" id="SSF55781">
    <property type="entry name" value="GAF domain-like"/>
    <property type="match status" value="1"/>
</dbReference>
<dbReference type="GO" id="GO:0003723">
    <property type="term" value="F:RNA binding"/>
    <property type="evidence" value="ECO:0007669"/>
    <property type="project" value="InterPro"/>
</dbReference>
<dbReference type="Gene3D" id="3.30.450.40">
    <property type="match status" value="1"/>
</dbReference>
<dbReference type="InterPro" id="IPR005561">
    <property type="entry name" value="ANTAR"/>
</dbReference>
<organism evidence="2 3">
    <name type="scientific">Acrocarpospora corrugata</name>
    <dbReference type="NCBI Taxonomy" id="35763"/>
    <lineage>
        <taxon>Bacteria</taxon>
        <taxon>Bacillati</taxon>
        <taxon>Actinomycetota</taxon>
        <taxon>Actinomycetes</taxon>
        <taxon>Streptosporangiales</taxon>
        <taxon>Streptosporangiaceae</taxon>
        <taxon>Acrocarpospora</taxon>
    </lineage>
</organism>
<evidence type="ECO:0000313" key="2">
    <source>
        <dbReference type="EMBL" id="GES04247.1"/>
    </source>
</evidence>
<dbReference type="OrthoDB" id="7466251at2"/>